<evidence type="ECO:0000256" key="3">
    <source>
        <dbReference type="PROSITE-ProRule" id="PRU00708"/>
    </source>
</evidence>
<evidence type="ECO:0000256" key="2">
    <source>
        <dbReference type="ARBA" id="ARBA00022737"/>
    </source>
</evidence>
<dbReference type="AlphaFoldDB" id="A0AAW1JPS2"/>
<feature type="repeat" description="PPR" evidence="3">
    <location>
        <begin position="424"/>
        <end position="458"/>
    </location>
</feature>
<dbReference type="InterPro" id="IPR011990">
    <property type="entry name" value="TPR-like_helical_dom_sf"/>
</dbReference>
<proteinExistence type="inferred from homology"/>
<dbReference type="PROSITE" id="PS51375">
    <property type="entry name" value="PPR"/>
    <property type="match status" value="7"/>
</dbReference>
<dbReference type="Gene3D" id="1.25.40.10">
    <property type="entry name" value="Tetratricopeptide repeat domain"/>
    <property type="match status" value="3"/>
</dbReference>
<feature type="repeat" description="PPR" evidence="3">
    <location>
        <begin position="217"/>
        <end position="251"/>
    </location>
</feature>
<dbReference type="InterPro" id="IPR051114">
    <property type="entry name" value="Mito_RNA_Proc_CCM1"/>
</dbReference>
<feature type="repeat" description="PPR" evidence="3">
    <location>
        <begin position="287"/>
        <end position="321"/>
    </location>
</feature>
<sequence>MIVITKQLNTLKMKRTKTLTTFFTISSNSLQKPQLSFTSPNKFIQKIQTLHQITSNSNEFISENPKSNYPSPQKSPDFITVCETLSSYSNDYNKALDFFNWVETNCGFKHNTETYNSMIDTLGKFFEFEKCWELIHTMQKNPCSMPNYITFRIMFKRYVSAHYVQEAIDLYDKLDDFNLKDETSFCNLIDALCEYKHVVEAEDLWVNRRFRVKFVSETKVYNMIIRGFAKLGWWSKCREFWEEMDRKGVRKDVVSFSIYMDVQCKCGKPYKAVQLYKEMRRKRMKLDVVVYNTVINAIGLSEGVDFSIRMLREMKDLGYEPNVATYNTIIKLLCDNGRMKEAYEMLFQMRKNGCEPDVITYHCFFRCLGKPKEILGLFERMLETGVRPRMDTYVLLMRKFGRWGFLRPVMIVWDKMEKLGCSPNEAAYNALIDALLQKGMVDMAKKYDDEMLAKGLSTKPRVELGTKAVNGMLDDVEL</sequence>
<feature type="repeat" description="PPR" evidence="3">
    <location>
        <begin position="111"/>
        <end position="145"/>
    </location>
</feature>
<accession>A0AAW1JPS2</accession>
<dbReference type="Proteomes" id="UP001443914">
    <property type="component" value="Unassembled WGS sequence"/>
</dbReference>
<feature type="repeat" description="PPR" evidence="3">
    <location>
        <begin position="389"/>
        <end position="423"/>
    </location>
</feature>
<comment type="similarity">
    <text evidence="1">Belongs to the PPR family. P subfamily.</text>
</comment>
<evidence type="ECO:0000313" key="5">
    <source>
        <dbReference type="Proteomes" id="UP001443914"/>
    </source>
</evidence>
<keyword evidence="5" id="KW-1185">Reference proteome</keyword>
<protein>
    <recommendedName>
        <fullName evidence="6">Pentatricopeptide repeat-containing protein</fullName>
    </recommendedName>
</protein>
<comment type="caution">
    <text evidence="4">The sequence shown here is derived from an EMBL/GenBank/DDBJ whole genome shotgun (WGS) entry which is preliminary data.</text>
</comment>
<feature type="repeat" description="PPR" evidence="3">
    <location>
        <begin position="322"/>
        <end position="356"/>
    </location>
</feature>
<gene>
    <name evidence="4" type="ORF">RND81_07G087900</name>
</gene>
<dbReference type="PANTHER" id="PTHR47934">
    <property type="entry name" value="PENTATRICOPEPTIDE REPEAT-CONTAINING PROTEIN PET309, MITOCHONDRIAL"/>
    <property type="match status" value="1"/>
</dbReference>
<dbReference type="Pfam" id="PF13041">
    <property type="entry name" value="PPR_2"/>
    <property type="match status" value="3"/>
</dbReference>
<keyword evidence="2" id="KW-0677">Repeat</keyword>
<evidence type="ECO:0008006" key="6">
    <source>
        <dbReference type="Google" id="ProtNLM"/>
    </source>
</evidence>
<feature type="repeat" description="PPR" evidence="3">
    <location>
        <begin position="252"/>
        <end position="286"/>
    </location>
</feature>
<name>A0AAW1JPS2_SAPOF</name>
<reference evidence="4" key="1">
    <citation type="submission" date="2024-03" db="EMBL/GenBank/DDBJ databases">
        <title>WGS assembly of Saponaria officinalis var. Norfolk2.</title>
        <authorList>
            <person name="Jenkins J."/>
            <person name="Shu S."/>
            <person name="Grimwood J."/>
            <person name="Barry K."/>
            <person name="Goodstein D."/>
            <person name="Schmutz J."/>
            <person name="Leebens-Mack J."/>
            <person name="Osbourn A."/>
        </authorList>
    </citation>
    <scope>NUCLEOTIDE SEQUENCE [LARGE SCALE GENOMIC DNA]</scope>
    <source>
        <strain evidence="4">JIC</strain>
    </source>
</reference>
<dbReference type="GO" id="GO:0007005">
    <property type="term" value="P:mitochondrion organization"/>
    <property type="evidence" value="ECO:0007669"/>
    <property type="project" value="TreeGrafter"/>
</dbReference>
<dbReference type="InterPro" id="IPR002885">
    <property type="entry name" value="PPR_rpt"/>
</dbReference>
<dbReference type="PANTHER" id="PTHR47934:SF28">
    <property type="entry name" value="OS04G0488500 PROTEIN"/>
    <property type="match status" value="1"/>
</dbReference>
<organism evidence="4 5">
    <name type="scientific">Saponaria officinalis</name>
    <name type="common">Common soapwort</name>
    <name type="synonym">Lychnis saponaria</name>
    <dbReference type="NCBI Taxonomy" id="3572"/>
    <lineage>
        <taxon>Eukaryota</taxon>
        <taxon>Viridiplantae</taxon>
        <taxon>Streptophyta</taxon>
        <taxon>Embryophyta</taxon>
        <taxon>Tracheophyta</taxon>
        <taxon>Spermatophyta</taxon>
        <taxon>Magnoliopsida</taxon>
        <taxon>eudicotyledons</taxon>
        <taxon>Gunneridae</taxon>
        <taxon>Pentapetalae</taxon>
        <taxon>Caryophyllales</taxon>
        <taxon>Caryophyllaceae</taxon>
        <taxon>Caryophylleae</taxon>
        <taxon>Saponaria</taxon>
    </lineage>
</organism>
<dbReference type="EMBL" id="JBDFQZ010000007">
    <property type="protein sequence ID" value="KAK9705861.1"/>
    <property type="molecule type" value="Genomic_DNA"/>
</dbReference>
<dbReference type="GO" id="GO:0003729">
    <property type="term" value="F:mRNA binding"/>
    <property type="evidence" value="ECO:0007669"/>
    <property type="project" value="TreeGrafter"/>
</dbReference>
<evidence type="ECO:0000256" key="1">
    <source>
        <dbReference type="ARBA" id="ARBA00007626"/>
    </source>
</evidence>
<dbReference type="Pfam" id="PF01535">
    <property type="entry name" value="PPR"/>
    <property type="match status" value="3"/>
</dbReference>
<evidence type="ECO:0000313" key="4">
    <source>
        <dbReference type="EMBL" id="KAK9705861.1"/>
    </source>
</evidence>
<dbReference type="GO" id="GO:0005739">
    <property type="term" value="C:mitochondrion"/>
    <property type="evidence" value="ECO:0007669"/>
    <property type="project" value="TreeGrafter"/>
</dbReference>
<dbReference type="GO" id="GO:0006396">
    <property type="term" value="P:RNA processing"/>
    <property type="evidence" value="ECO:0007669"/>
    <property type="project" value="TreeGrafter"/>
</dbReference>
<dbReference type="NCBIfam" id="TIGR00756">
    <property type="entry name" value="PPR"/>
    <property type="match status" value="5"/>
</dbReference>